<feature type="region of interest" description="Disordered" evidence="1">
    <location>
        <begin position="240"/>
        <end position="264"/>
    </location>
</feature>
<dbReference type="Proteomes" id="UP000738431">
    <property type="component" value="Chromosome"/>
</dbReference>
<protein>
    <submittedName>
        <fullName evidence="2">Uncharacterized protein</fullName>
    </submittedName>
</protein>
<evidence type="ECO:0000313" key="2">
    <source>
        <dbReference type="EMBL" id="WRQ85628.1"/>
    </source>
</evidence>
<keyword evidence="3" id="KW-1185">Reference proteome</keyword>
<organism evidence="2 3">
    <name type="scientific">Actomonas aquatica</name>
    <dbReference type="NCBI Taxonomy" id="2866162"/>
    <lineage>
        <taxon>Bacteria</taxon>
        <taxon>Pseudomonadati</taxon>
        <taxon>Verrucomicrobiota</taxon>
        <taxon>Opitutia</taxon>
        <taxon>Opitutales</taxon>
        <taxon>Opitutaceae</taxon>
        <taxon>Actomonas</taxon>
    </lineage>
</organism>
<dbReference type="EMBL" id="CP139781">
    <property type="protein sequence ID" value="WRQ85628.1"/>
    <property type="molecule type" value="Genomic_DNA"/>
</dbReference>
<proteinExistence type="predicted"/>
<name>A0ABZ1C344_9BACT</name>
<evidence type="ECO:0000313" key="3">
    <source>
        <dbReference type="Proteomes" id="UP000738431"/>
    </source>
</evidence>
<gene>
    <name evidence="2" type="ORF">K1X11_012520</name>
</gene>
<sequence>MPLFGRRGSGLVLAAVIFATSLFAQDASVLRQVQDIGRKAQDQLRQVQLDFDRQRLEARDEARGRIAELKRGITPAAMQRDGSVVEAQYALAEAEAELQWRTIPLIDAAQTQAENAIQRQRVADETAVHARTLDVGDEDQNRQMREYLSKSVKIEQRWQERFDALSHEWELARIELQREERQAHNLYDREVARLVLQIQEDVAAGRSSSYGVAGDPRLAELEAQRDEKLNAIARRLDEAQLEHDSQRAEAESQKEAELAEIAPY</sequence>
<dbReference type="RefSeq" id="WP_221032829.1">
    <property type="nucleotide sequence ID" value="NZ_CP139781.1"/>
</dbReference>
<evidence type="ECO:0000256" key="1">
    <source>
        <dbReference type="SAM" id="MobiDB-lite"/>
    </source>
</evidence>
<accession>A0ABZ1C344</accession>
<feature type="compositionally biased region" description="Basic and acidic residues" evidence="1">
    <location>
        <begin position="240"/>
        <end position="257"/>
    </location>
</feature>
<reference evidence="2 3" key="1">
    <citation type="submission" date="2023-12" db="EMBL/GenBank/DDBJ databases">
        <title>Description of an unclassified Opitutus bacterium of Verrucomicrobiota.</title>
        <authorList>
            <person name="Zhang D.-F."/>
        </authorList>
    </citation>
    <scope>NUCLEOTIDE SEQUENCE [LARGE SCALE GENOMIC DNA]</scope>
    <source>
        <strain evidence="2 3">WL0086</strain>
    </source>
</reference>